<proteinExistence type="predicted"/>
<dbReference type="Proteomes" id="UP000197138">
    <property type="component" value="Unassembled WGS sequence"/>
</dbReference>
<dbReference type="AlphaFoldDB" id="A0A218WXD9"/>
<evidence type="ECO:0000313" key="3">
    <source>
        <dbReference type="Proteomes" id="UP000197138"/>
    </source>
</evidence>
<dbReference type="EMBL" id="MTKT01002673">
    <property type="protein sequence ID" value="OWM77179.1"/>
    <property type="molecule type" value="Genomic_DNA"/>
</dbReference>
<accession>A0A218WXD9</accession>
<gene>
    <name evidence="2" type="ORF">CDL15_Pgr027117</name>
</gene>
<reference evidence="3" key="1">
    <citation type="journal article" date="2017" name="Plant J.">
        <title>The pomegranate (Punica granatum L.) genome and the genomics of punicalagin biosynthesis.</title>
        <authorList>
            <person name="Qin G."/>
            <person name="Xu C."/>
            <person name="Ming R."/>
            <person name="Tang H."/>
            <person name="Guyot R."/>
            <person name="Kramer E.M."/>
            <person name="Hu Y."/>
            <person name="Yi X."/>
            <person name="Qi Y."/>
            <person name="Xu X."/>
            <person name="Gao Z."/>
            <person name="Pan H."/>
            <person name="Jian J."/>
            <person name="Tian Y."/>
            <person name="Yue Z."/>
            <person name="Xu Y."/>
        </authorList>
    </citation>
    <scope>NUCLEOTIDE SEQUENCE [LARGE SCALE GENOMIC DNA]</scope>
    <source>
        <strain evidence="3">cv. Dabenzi</strain>
    </source>
</reference>
<evidence type="ECO:0000256" key="1">
    <source>
        <dbReference type="SAM" id="MobiDB-lite"/>
    </source>
</evidence>
<name>A0A218WXD9_PUNGR</name>
<feature type="region of interest" description="Disordered" evidence="1">
    <location>
        <begin position="62"/>
        <end position="97"/>
    </location>
</feature>
<protein>
    <submittedName>
        <fullName evidence="2">Uncharacterized protein</fullName>
    </submittedName>
</protein>
<organism evidence="2 3">
    <name type="scientific">Punica granatum</name>
    <name type="common">Pomegranate</name>
    <dbReference type="NCBI Taxonomy" id="22663"/>
    <lineage>
        <taxon>Eukaryota</taxon>
        <taxon>Viridiplantae</taxon>
        <taxon>Streptophyta</taxon>
        <taxon>Embryophyta</taxon>
        <taxon>Tracheophyta</taxon>
        <taxon>Spermatophyta</taxon>
        <taxon>Magnoliopsida</taxon>
        <taxon>eudicotyledons</taxon>
        <taxon>Gunneridae</taxon>
        <taxon>Pentapetalae</taxon>
        <taxon>rosids</taxon>
        <taxon>malvids</taxon>
        <taxon>Myrtales</taxon>
        <taxon>Lythraceae</taxon>
        <taxon>Punica</taxon>
    </lineage>
</organism>
<sequence length="115" mass="12623">MYEEKSRGSGRGSRKTRIEGYGWVTRMLAAAAVRGKMGQRASSCTRRRVGDVAVGVARLGLKSRVGDPGGRQPRPVGEKISRHACSGHGTVQGRARWTPKRRIYMTMGRPERAKA</sequence>
<evidence type="ECO:0000313" key="2">
    <source>
        <dbReference type="EMBL" id="OWM77179.1"/>
    </source>
</evidence>
<comment type="caution">
    <text evidence="2">The sequence shown here is derived from an EMBL/GenBank/DDBJ whole genome shotgun (WGS) entry which is preliminary data.</text>
</comment>